<dbReference type="InterPro" id="IPR001611">
    <property type="entry name" value="Leu-rich_rpt"/>
</dbReference>
<dbReference type="GO" id="GO:0005886">
    <property type="term" value="C:plasma membrane"/>
    <property type="evidence" value="ECO:0007669"/>
    <property type="project" value="TreeGrafter"/>
</dbReference>
<dbReference type="SUPFAM" id="SSF56399">
    <property type="entry name" value="ADP-ribosylation"/>
    <property type="match status" value="1"/>
</dbReference>
<feature type="compositionally biased region" description="Polar residues" evidence="1">
    <location>
        <begin position="1318"/>
        <end position="1329"/>
    </location>
</feature>
<dbReference type="EMBL" id="CAJOBR010003047">
    <property type="protein sequence ID" value="CAF4720045.1"/>
    <property type="molecule type" value="Genomic_DNA"/>
</dbReference>
<protein>
    <recommendedName>
        <fullName evidence="2">CARMIL pleckstrin homology domain-containing protein</fullName>
    </recommendedName>
</protein>
<name>A0A818GFA3_9BILA</name>
<feature type="region of interest" description="Disordered" evidence="1">
    <location>
        <begin position="1158"/>
        <end position="1335"/>
    </location>
</feature>
<feature type="region of interest" description="Disordered" evidence="1">
    <location>
        <begin position="1364"/>
        <end position="1446"/>
    </location>
</feature>
<dbReference type="EMBL" id="CAJNYD010003254">
    <property type="protein sequence ID" value="CAF3488442.1"/>
    <property type="molecule type" value="Genomic_DNA"/>
</dbReference>
<dbReference type="InterPro" id="IPR032675">
    <property type="entry name" value="LRR_dom_sf"/>
</dbReference>
<accession>A0A818GFA3</accession>
<dbReference type="Pfam" id="PF17888">
    <property type="entry name" value="Carm_PH"/>
    <property type="match status" value="1"/>
</dbReference>
<evidence type="ECO:0000313" key="4">
    <source>
        <dbReference type="EMBL" id="CAF4468038.1"/>
    </source>
</evidence>
<evidence type="ECO:0000259" key="2">
    <source>
        <dbReference type="Pfam" id="PF17888"/>
    </source>
</evidence>
<dbReference type="InterPro" id="IPR011993">
    <property type="entry name" value="PH-like_dom_sf"/>
</dbReference>
<proteinExistence type="predicted"/>
<feature type="compositionally biased region" description="Polar residues" evidence="1">
    <location>
        <begin position="1425"/>
        <end position="1434"/>
    </location>
</feature>
<dbReference type="SUPFAM" id="SSF52047">
    <property type="entry name" value="RNI-like"/>
    <property type="match status" value="1"/>
</dbReference>
<reference evidence="3" key="1">
    <citation type="submission" date="2021-02" db="EMBL/GenBank/DDBJ databases">
        <authorList>
            <person name="Nowell W R."/>
        </authorList>
    </citation>
    <scope>NUCLEOTIDE SEQUENCE</scope>
</reference>
<dbReference type="Gene3D" id="2.30.29.30">
    <property type="entry name" value="Pleckstrin-homology domain (PH domain)/Phosphotyrosine-binding domain (PTB)"/>
    <property type="match status" value="1"/>
</dbReference>
<dbReference type="Proteomes" id="UP000663851">
    <property type="component" value="Unassembled WGS sequence"/>
</dbReference>
<feature type="compositionally biased region" description="Polar residues" evidence="1">
    <location>
        <begin position="1019"/>
        <end position="1052"/>
    </location>
</feature>
<feature type="compositionally biased region" description="Low complexity" evidence="1">
    <location>
        <begin position="1298"/>
        <end position="1308"/>
    </location>
</feature>
<dbReference type="Proteomes" id="UP000663833">
    <property type="component" value="Unassembled WGS sequence"/>
</dbReference>
<dbReference type="PANTHER" id="PTHR24112:SF66">
    <property type="entry name" value="LEUCINE-RICH REPEAT, ISOFORM F"/>
    <property type="match status" value="1"/>
</dbReference>
<dbReference type="GO" id="GO:0030027">
    <property type="term" value="C:lamellipodium"/>
    <property type="evidence" value="ECO:0007669"/>
    <property type="project" value="TreeGrafter"/>
</dbReference>
<dbReference type="GO" id="GO:0034315">
    <property type="term" value="P:regulation of Arp2/3 complex-mediated actin nucleation"/>
    <property type="evidence" value="ECO:0007669"/>
    <property type="project" value="TreeGrafter"/>
</dbReference>
<feature type="compositionally biased region" description="Basic and acidic residues" evidence="1">
    <location>
        <begin position="1396"/>
        <end position="1408"/>
    </location>
</feature>
<dbReference type="Gene3D" id="3.80.10.10">
    <property type="entry name" value="Ribonuclease Inhibitor"/>
    <property type="match status" value="1"/>
</dbReference>
<evidence type="ECO:0000313" key="5">
    <source>
        <dbReference type="EMBL" id="CAF4720045.1"/>
    </source>
</evidence>
<evidence type="ECO:0000313" key="3">
    <source>
        <dbReference type="EMBL" id="CAF3488442.1"/>
    </source>
</evidence>
<gene>
    <name evidence="4" type="ORF">HFQ381_LOCUS25212</name>
    <name evidence="3" type="ORF">LUA448_LOCUS24491</name>
    <name evidence="5" type="ORF">QYT958_LOCUS18909</name>
</gene>
<feature type="compositionally biased region" description="Polar residues" evidence="1">
    <location>
        <begin position="1201"/>
        <end position="1211"/>
    </location>
</feature>
<dbReference type="SMART" id="SM00368">
    <property type="entry name" value="LRR_RI"/>
    <property type="match status" value="4"/>
</dbReference>
<evidence type="ECO:0000256" key="1">
    <source>
        <dbReference type="SAM" id="MobiDB-lite"/>
    </source>
</evidence>
<dbReference type="PANTHER" id="PTHR24112">
    <property type="entry name" value="LEUCINE-RICH REPEAT, ISOFORM F-RELATED"/>
    <property type="match status" value="1"/>
</dbReference>
<feature type="region of interest" description="Disordered" evidence="1">
    <location>
        <begin position="1118"/>
        <end position="1138"/>
    </location>
</feature>
<comment type="caution">
    <text evidence="3">The sequence shown here is derived from an EMBL/GenBank/DDBJ whole genome shotgun (WGS) entry which is preliminary data.</text>
</comment>
<dbReference type="GO" id="GO:0016477">
    <property type="term" value="P:cell migration"/>
    <property type="evidence" value="ECO:0007669"/>
    <property type="project" value="TreeGrafter"/>
</dbReference>
<evidence type="ECO:0000313" key="6">
    <source>
        <dbReference type="Proteomes" id="UP000663833"/>
    </source>
</evidence>
<feature type="region of interest" description="Disordered" evidence="1">
    <location>
        <begin position="961"/>
        <end position="983"/>
    </location>
</feature>
<feature type="compositionally biased region" description="Low complexity" evidence="1">
    <location>
        <begin position="1259"/>
        <end position="1282"/>
    </location>
</feature>
<sequence length="1446" mass="163035">MCFADVVSWDTSLDQFRWAEGVTYQGMGVTGNDFSKYEVAEKVMNRSFLSTSKERDVADKFIAISATKGKITVLCTYNITDRRAALDTHSVSEFSDEQEVIIVPWMAFVMSDRDDFAELVASARNVTKCPSFYFHGRIRYGTKGEKVEDRFLCTEAARVYICSVKIPVKIESQFNILSIKGIERLSDSHVIIETDVKQSHSLYGFHDKASLQPFLIILIRTIRTVFPHHLQSIVDIRPENEYDRLVRLSNEYFEDKLSDIHICGGFSIRYECACDFYQTPLHRSVQNLVDTVFAHRISREFTFRAFESYTQKDWLPIIRALRHNDWFTKLTIENIKLSTECAEELFAVLRLNKTMKDLVLSNCGLRQDFYARFASHLPATYIENIDLSNNAFEDKGLNVLSTTLQQRKLPLRSVNLQSCSITHKSLSLFNATLANNSYLLKSLKILNLSGNRIKDESCVTVLFSNGENVLEELHLSDIEFSLDSFFNTLLSSYCKLRRLHITSTKSSTPLTIPGAVKFFFTKNQTLEILQISNANLSVDFLRELFDGLYSNNYLKNLDLRLSGNPLEAFLREHGPHFATIPCLTYLDISGCDLDNEVVPLLVELTRNQKLKSLHIGKNFTNIKPKNLSRIMTALKDLAEYSKLEFLSIADSRLRENVADILLPLTDNTSIRTLDIRGNTMGDAGVRALTYVLQINRHLHTIFYDRNLLSLNNFEDIVNALQENNVIQYLPVPITDIILMKTSEKERMEKLQSLMVKLDSLCLRNQQRDKNSSSTDSCLVTTTIANLATELTMAWENQQQLFGDQVSLEYIQSCANRANNKNDEIKSILTRPAHIHEASSELYNLYLAEEECLKDEWNDMCKLFEQRLLKTQENLSKKFYQSFKEQALIASNDKIQEEIRTHFSKSNNSINHLLYTDMPDRIGTYTRECYINAATCLQKRAYDVMNGKATDMHEQMKSTILQTAASSPSSTADGQHHTPTSTLDRLVNRGAQVVHRLAQKKTNTQPDVVDDTMNSRALKQAESTEYVTNPSPKASTPASKDNRLLGNTQSKDSTPPLAISPKPSSNANHRRTVLVTANEQEYNPVYDNFSVLNRTKKQDNSFEDEGDRIENDLLDLVKQEQDREHRRNIPPTVPNKKRMALLGQEDNLEVEPTAKLVHLAKDRPRRGNVRPPVRKTTDGVSPDSSSDGGLDNDDNSLGDALPTSTTESSNANLPYISNLDPSTTELPLKTATKNKTALLPTTTLPPPVPTKNLQRTPSFQTRLATTQQQQTSTPLLTTNLSSQIINSNSTQESPESKFSMSMSPPASSALTNKDDQKDSYNSLDNLSSQAPPVVPRTGKVALGTRVLPVLDPTGEGPVTRLRHYQSDKKANSSSAENQGGPDGTCGVGDSSISEDNEQYKRLSVRERTRMFTTNSSPMAPGDKKTSNVTVTSPCTPRTRRQIMGQVN</sequence>
<feature type="compositionally biased region" description="Polar residues" evidence="1">
    <location>
        <begin position="961"/>
        <end position="982"/>
    </location>
</feature>
<feature type="domain" description="CARMIL pleckstrin homology" evidence="2">
    <location>
        <begin position="137"/>
        <end position="227"/>
    </location>
</feature>
<dbReference type="Proteomes" id="UP000663848">
    <property type="component" value="Unassembled WGS sequence"/>
</dbReference>
<feature type="compositionally biased region" description="Low complexity" evidence="1">
    <location>
        <begin position="1177"/>
        <end position="1188"/>
    </location>
</feature>
<feature type="region of interest" description="Disordered" evidence="1">
    <location>
        <begin position="1019"/>
        <end position="1068"/>
    </location>
</feature>
<dbReference type="PROSITE" id="PS51450">
    <property type="entry name" value="LRR"/>
    <property type="match status" value="1"/>
</dbReference>
<dbReference type="Pfam" id="PF13516">
    <property type="entry name" value="LRR_6"/>
    <property type="match status" value="3"/>
</dbReference>
<dbReference type="InterPro" id="IPR041245">
    <property type="entry name" value="CARMIL_PH"/>
</dbReference>
<organism evidence="3 6">
    <name type="scientific">Rotaria socialis</name>
    <dbReference type="NCBI Taxonomy" id="392032"/>
    <lineage>
        <taxon>Eukaryota</taxon>
        <taxon>Metazoa</taxon>
        <taxon>Spiralia</taxon>
        <taxon>Gnathifera</taxon>
        <taxon>Rotifera</taxon>
        <taxon>Eurotatoria</taxon>
        <taxon>Bdelloidea</taxon>
        <taxon>Philodinida</taxon>
        <taxon>Philodinidae</taxon>
        <taxon>Rotaria</taxon>
    </lineage>
</organism>
<dbReference type="EMBL" id="CAJOBO010002785">
    <property type="protein sequence ID" value="CAF4468038.1"/>
    <property type="molecule type" value="Genomic_DNA"/>
</dbReference>
<feature type="compositionally biased region" description="Polar residues" evidence="1">
    <location>
        <begin position="1283"/>
        <end position="1297"/>
    </location>
</feature>
<feature type="compositionally biased region" description="Low complexity" evidence="1">
    <location>
        <begin position="1225"/>
        <end position="1241"/>
    </location>
</feature>
<dbReference type="Gene3D" id="3.90.176.10">
    <property type="entry name" value="Toxin ADP-ribosyltransferase, Chain A, domain 1"/>
    <property type="match status" value="1"/>
</dbReference>
<dbReference type="InterPro" id="IPR051279">
    <property type="entry name" value="PP1-Reg/Actin-Interact_Protein"/>
</dbReference>